<comment type="function">
    <text evidence="11">Acts as a transcriptional regulator. Probably redox-responsive. The apo- but not holo-form probably binds DNA.</text>
</comment>
<evidence type="ECO:0000259" key="12">
    <source>
        <dbReference type="PROSITE" id="PS51674"/>
    </source>
</evidence>
<feature type="binding site" evidence="11">
    <location>
        <position position="16"/>
    </location>
    <ligand>
        <name>[4Fe-4S] cluster</name>
        <dbReference type="ChEBI" id="CHEBI:49883"/>
    </ligand>
</feature>
<evidence type="ECO:0000256" key="3">
    <source>
        <dbReference type="ARBA" id="ARBA00022485"/>
    </source>
</evidence>
<dbReference type="InterPro" id="IPR034768">
    <property type="entry name" value="4FE4S_WBL"/>
</dbReference>
<reference evidence="13 14" key="1">
    <citation type="submission" date="2021-03" db="EMBL/GenBank/DDBJ databases">
        <title>Sequencing the genomes of 1000 actinobacteria strains.</title>
        <authorList>
            <person name="Klenk H.-P."/>
        </authorList>
    </citation>
    <scope>NUCLEOTIDE SEQUENCE [LARGE SCALE GENOMIC DNA]</scope>
    <source>
        <strain evidence="13 14">DSM 45256</strain>
    </source>
</reference>
<keyword evidence="4 11" id="KW-0479">Metal-binding</keyword>
<dbReference type="Pfam" id="PF02467">
    <property type="entry name" value="Whib"/>
    <property type="match status" value="1"/>
</dbReference>
<comment type="cofactor">
    <cofactor evidence="11">
        <name>[4Fe-4S] cluster</name>
        <dbReference type="ChEBI" id="CHEBI:49883"/>
    </cofactor>
    <text evidence="11">Binds 1 [4Fe-4S] cluster per subunit. Following nitrosylation of the [4Fe-4S] cluster binds 1 [4Fe-8(NO)] cluster per subunit.</text>
</comment>
<keyword evidence="11" id="KW-0963">Cytoplasm</keyword>
<keyword evidence="10 11" id="KW-0804">Transcription</keyword>
<dbReference type="Proteomes" id="UP001519295">
    <property type="component" value="Unassembled WGS sequence"/>
</dbReference>
<dbReference type="HAMAP" id="MF_01479">
    <property type="entry name" value="WhiB"/>
    <property type="match status" value="1"/>
</dbReference>
<keyword evidence="14" id="KW-1185">Reference proteome</keyword>
<name>A0ABS4W266_9PSEU</name>
<protein>
    <recommendedName>
        <fullName evidence="11">Transcriptional regulator WhiB</fullName>
    </recommendedName>
</protein>
<dbReference type="InterPro" id="IPR003482">
    <property type="entry name" value="Whib"/>
</dbReference>
<organism evidence="13 14">
    <name type="scientific">Pseudonocardia parietis</name>
    <dbReference type="NCBI Taxonomy" id="570936"/>
    <lineage>
        <taxon>Bacteria</taxon>
        <taxon>Bacillati</taxon>
        <taxon>Actinomycetota</taxon>
        <taxon>Actinomycetes</taxon>
        <taxon>Pseudonocardiales</taxon>
        <taxon>Pseudonocardiaceae</taxon>
        <taxon>Pseudonocardia</taxon>
    </lineage>
</organism>
<evidence type="ECO:0000256" key="10">
    <source>
        <dbReference type="ARBA" id="ARBA00023163"/>
    </source>
</evidence>
<comment type="PTM">
    <text evidence="11">Upon Fe-S cluster removal intramolecular disulfide bonds are formed.</text>
</comment>
<feature type="binding site" evidence="11">
    <location>
        <position position="46"/>
    </location>
    <ligand>
        <name>[4Fe-4S] cluster</name>
        <dbReference type="ChEBI" id="CHEBI:49883"/>
    </ligand>
</feature>
<comment type="subcellular location">
    <subcellularLocation>
        <location evidence="1 11">Cytoplasm</location>
    </subcellularLocation>
</comment>
<evidence type="ECO:0000256" key="1">
    <source>
        <dbReference type="ARBA" id="ARBA00004496"/>
    </source>
</evidence>
<evidence type="ECO:0000256" key="6">
    <source>
        <dbReference type="ARBA" id="ARBA00023014"/>
    </source>
</evidence>
<keyword evidence="7 11" id="KW-0805">Transcription regulation</keyword>
<keyword evidence="9 11" id="KW-1015">Disulfide bond</keyword>
<evidence type="ECO:0000256" key="5">
    <source>
        <dbReference type="ARBA" id="ARBA00023004"/>
    </source>
</evidence>
<evidence type="ECO:0000256" key="8">
    <source>
        <dbReference type="ARBA" id="ARBA00023125"/>
    </source>
</evidence>
<evidence type="ECO:0000256" key="9">
    <source>
        <dbReference type="ARBA" id="ARBA00023157"/>
    </source>
</evidence>
<evidence type="ECO:0000313" key="14">
    <source>
        <dbReference type="Proteomes" id="UP001519295"/>
    </source>
</evidence>
<keyword evidence="3 11" id="KW-0004">4Fe-4S</keyword>
<evidence type="ECO:0000256" key="11">
    <source>
        <dbReference type="HAMAP-Rule" id="MF_01479"/>
    </source>
</evidence>
<feature type="binding site" evidence="11">
    <location>
        <position position="52"/>
    </location>
    <ligand>
        <name>[4Fe-4S] cluster</name>
        <dbReference type="ChEBI" id="CHEBI:49883"/>
    </ligand>
</feature>
<feature type="domain" description="4Fe-4S Wbl-type" evidence="12">
    <location>
        <begin position="15"/>
        <end position="76"/>
    </location>
</feature>
<proteinExistence type="inferred from homology"/>
<dbReference type="PANTHER" id="PTHR38839">
    <property type="entry name" value="TRANSCRIPTIONAL REGULATOR WHID-RELATED"/>
    <property type="match status" value="1"/>
</dbReference>
<evidence type="ECO:0000256" key="2">
    <source>
        <dbReference type="ARBA" id="ARBA00006597"/>
    </source>
</evidence>
<comment type="similarity">
    <text evidence="2 11">Belongs to the WhiB family.</text>
</comment>
<comment type="caution">
    <text evidence="13">The sequence shown here is derived from an EMBL/GenBank/DDBJ whole genome shotgun (WGS) entry which is preliminary data.</text>
</comment>
<keyword evidence="5 11" id="KW-0408">Iron</keyword>
<dbReference type="RefSeq" id="WP_210033405.1">
    <property type="nucleotide sequence ID" value="NZ_JAGINU010000001.1"/>
</dbReference>
<dbReference type="EMBL" id="JAGINU010000001">
    <property type="protein sequence ID" value="MBP2370290.1"/>
    <property type="molecule type" value="Genomic_DNA"/>
</dbReference>
<feature type="binding site" evidence="11">
    <location>
        <position position="43"/>
    </location>
    <ligand>
        <name>[4Fe-4S] cluster</name>
        <dbReference type="ChEBI" id="CHEBI:49883"/>
    </ligand>
</feature>
<accession>A0ABS4W266</accession>
<gene>
    <name evidence="11" type="primary">whiB</name>
    <name evidence="13" type="ORF">JOF36_005986</name>
</gene>
<comment type="PTM">
    <text evidence="11">The Fe-S cluster can be nitrosylated by nitric oxide (NO).</text>
</comment>
<keyword evidence="6 11" id="KW-0411">Iron-sulfur</keyword>
<sequence>MRDTEARPDWLTRGACRGEDPDLHFPVKDTNYAANVAKAKALCWNCPVLQDCFRYAMAAQEELGIWAGTTNADRIKMRAAAAAGQRAEMAVAS</sequence>
<keyword evidence="8 11" id="KW-0238">DNA-binding</keyword>
<evidence type="ECO:0000256" key="7">
    <source>
        <dbReference type="ARBA" id="ARBA00023015"/>
    </source>
</evidence>
<evidence type="ECO:0000256" key="4">
    <source>
        <dbReference type="ARBA" id="ARBA00022723"/>
    </source>
</evidence>
<dbReference type="PROSITE" id="PS51674">
    <property type="entry name" value="4FE4S_WBL"/>
    <property type="match status" value="1"/>
</dbReference>
<evidence type="ECO:0000313" key="13">
    <source>
        <dbReference type="EMBL" id="MBP2370290.1"/>
    </source>
</evidence>